<dbReference type="GO" id="GO:0005245">
    <property type="term" value="F:voltage-gated calcium channel activity"/>
    <property type="evidence" value="ECO:0007669"/>
    <property type="project" value="TreeGrafter"/>
</dbReference>
<comment type="caution">
    <text evidence="4">The sequence shown here is derived from an EMBL/GenBank/DDBJ whole genome shotgun (WGS) entry which is preliminary data.</text>
</comment>
<reference evidence="4" key="2">
    <citation type="journal article" date="2023" name="Science">
        <title>Genomic signatures of disease resistance in endangered staghorn corals.</title>
        <authorList>
            <person name="Vollmer S.V."/>
            <person name="Selwyn J.D."/>
            <person name="Despard B.A."/>
            <person name="Roesel C.L."/>
        </authorList>
    </citation>
    <scope>NUCLEOTIDE SEQUENCE</scope>
    <source>
        <strain evidence="4">K2</strain>
    </source>
</reference>
<feature type="transmembrane region" description="Helical" evidence="2">
    <location>
        <begin position="1340"/>
        <end position="1359"/>
    </location>
</feature>
<dbReference type="Proteomes" id="UP001249851">
    <property type="component" value="Unassembled WGS sequence"/>
</dbReference>
<dbReference type="EMBL" id="JARQWQ010000025">
    <property type="protein sequence ID" value="KAK2563332.1"/>
    <property type="molecule type" value="Genomic_DNA"/>
</dbReference>
<dbReference type="PANTHER" id="PTHR10166">
    <property type="entry name" value="VOLTAGE-DEPENDENT CALCIUM CHANNEL SUBUNIT ALPHA-2/DELTA-RELATED"/>
    <property type="match status" value="1"/>
</dbReference>
<proteinExistence type="predicted"/>
<evidence type="ECO:0000256" key="2">
    <source>
        <dbReference type="SAM" id="Phobius"/>
    </source>
</evidence>
<reference evidence="4" key="1">
    <citation type="journal article" date="2023" name="G3 (Bethesda)">
        <title>Whole genome assembly and annotation of the endangered Caribbean coral Acropora cervicornis.</title>
        <authorList>
            <person name="Selwyn J.D."/>
            <person name="Vollmer S.V."/>
        </authorList>
    </citation>
    <scope>NUCLEOTIDE SEQUENCE</scope>
    <source>
        <strain evidence="4">K2</strain>
    </source>
</reference>
<evidence type="ECO:0000313" key="4">
    <source>
        <dbReference type="EMBL" id="KAK2563332.1"/>
    </source>
</evidence>
<evidence type="ECO:0000313" key="5">
    <source>
        <dbReference type="Proteomes" id="UP001249851"/>
    </source>
</evidence>
<accession>A0AAD9QL86</accession>
<evidence type="ECO:0000256" key="1">
    <source>
        <dbReference type="SAM" id="MobiDB-lite"/>
    </source>
</evidence>
<feature type="region of interest" description="Disordered" evidence="1">
    <location>
        <begin position="1259"/>
        <end position="1324"/>
    </location>
</feature>
<feature type="domain" description="VWFA" evidence="3">
    <location>
        <begin position="242"/>
        <end position="368"/>
    </location>
</feature>
<evidence type="ECO:0000259" key="3">
    <source>
        <dbReference type="PROSITE" id="PS50234"/>
    </source>
</evidence>
<dbReference type="Gene3D" id="3.30.450.20">
    <property type="entry name" value="PAS domain"/>
    <property type="match status" value="2"/>
</dbReference>
<name>A0AAD9QL86_ACRCE</name>
<dbReference type="PANTHER" id="PTHR10166:SF66">
    <property type="entry name" value="VWFA AND CACHE DOMAIN-CONTAINING PROTEIN CG16868"/>
    <property type="match status" value="1"/>
</dbReference>
<dbReference type="Gene3D" id="3.40.50.410">
    <property type="entry name" value="von Willebrand factor, type A domain"/>
    <property type="match status" value="2"/>
</dbReference>
<dbReference type="SUPFAM" id="SSF53300">
    <property type="entry name" value="vWA-like"/>
    <property type="match status" value="1"/>
</dbReference>
<organism evidence="4 5">
    <name type="scientific">Acropora cervicornis</name>
    <name type="common">Staghorn coral</name>
    <dbReference type="NCBI Taxonomy" id="6130"/>
    <lineage>
        <taxon>Eukaryota</taxon>
        <taxon>Metazoa</taxon>
        <taxon>Cnidaria</taxon>
        <taxon>Anthozoa</taxon>
        <taxon>Hexacorallia</taxon>
        <taxon>Scleractinia</taxon>
        <taxon>Astrocoeniina</taxon>
        <taxon>Acroporidae</taxon>
        <taxon>Acropora</taxon>
    </lineage>
</organism>
<sequence>MEKSSIRVPLLLVSLIILGSNMSPFLLLAQCKGTKMDLVDQLADCLHDAFRKNAGIDYLHRLYDSLSCVHQDNNGKTLLENITKPAVDRLNSTMKFLQDLKKNLQQFSSKSQRTNVSYCCQENVKSFDERVLSSVDLSQGCTISESYEVTDGDLTFNSEVLSGFQKNFNKSSLVSWQYYGSVNGEYLQYPSNQRHCDGNSSKFDPRFKSWYVETASPVKKNIVIVIDQSLSMRSEGKMDLAKDAANTVLDTLSPQDNARRTDYAPALRIAFIMLHNVTKRQKISDRRNIILFLTDGDATDLDANINREIQNGQAMMNYTVQINTYALSKALTKWGLERLQKISSNNRGVFQEIKGQNRSELKRVMGSYYMSINSSYEQRPRLSLPFMNSRLGLMVTVSSAVVRNGFFTGVIAVDLPIQRLFPEILQLSSTPFVYALLIDRQGRVILHPSLPGPNDVTSSRSFLPLSLFEPTLPFDVLQDITSGRSGKGIFQASFPLPLGNHPSDGARLLQTNATYMWSPVGENDYYIVCVVANDQSLKRDLKSFASSSPLSGSFYHRLDLSRNAVVSRPRDICRWKNTLLAPASSTVKIAPDAFRDRTEYVYSTETLKDLQDIQQFFNDHHLPPQKKYKGLSEAVREEVQLTSKLEEIWKREETRNPNLVEWRFVGTHKGVLRVYPGTRFQKTYSHKRQPWFMKAVSSPTKLIISPTNSAYQQNTTMVSFSKAVRKIRCNKMGMEVLAVLGIEMTESAFLKIINEKVGLSNDSTMDWYLIDSSGYVLFNLSNRETQVEKKHLTSVFPWLANELIRRDRTLKVSWCNNYQQRSVQLFYEVLDFTQNSSNSSFPCRQFTMNKVPGTTLFLLGMPPRSVHQCTESSLTPQEGCSCSNVCIACSDDASLTCQCPCECHMRYDKCYNSVTRLWTSTPCPLPPPPLYDTDMDQATFESALSSVRKCSRDCLTILSMVALFPCNDLVNLTADQQATFKVMFIEKLRQLVHTLTSQSLQILKLKKLGLGYSAECQEMTIAIAGHRQNGTIAFKLHATTLSSDLDSTKRNIQRVVKQGKVVFGPTVDLSDIFTARSPKQYTDLIITLRLEKRLPQRPQDIKSALQSILERILGKSLVSLIRQFSVNKASVKFSLSNEGYIHLYPLEPFKDRLEKAVKSREISFQVPAKDAVNKTTAVNLSAIKTFDSLCRTTTPSEASTTYSTPSQKITTYFTSSQKGTTYSTASPNRGTTYLTESQKKGTTHFTASLKGTTYFTRNRQSAMPEETSSSTIGGRHFSPSMPGNRYLKLSSQKRPPGRNLGEHRLVRHSGTASRGKPSIVTPTEKERDIKRGLTPIEICVIATVSVVGVFALFCLLFLLKARKRRPRSTSQVSPETDEAAENRSVISEIPEIDTNLNIVLNRAYFVHEELKTYRSTHVDTSERDIELTETKHITQGAYLPCL</sequence>
<keyword evidence="5" id="KW-1185">Reference proteome</keyword>
<protein>
    <submittedName>
        <fullName evidence="4">VWFA and cache domain-containing protein 1</fullName>
    </submittedName>
</protein>
<dbReference type="InterPro" id="IPR051173">
    <property type="entry name" value="Ca_channel_alpha-2/delta"/>
</dbReference>
<dbReference type="InterPro" id="IPR002035">
    <property type="entry name" value="VWF_A"/>
</dbReference>
<dbReference type="GO" id="GO:0005891">
    <property type="term" value="C:voltage-gated calcium channel complex"/>
    <property type="evidence" value="ECO:0007669"/>
    <property type="project" value="TreeGrafter"/>
</dbReference>
<gene>
    <name evidence="4" type="ORF">P5673_013013</name>
</gene>
<keyword evidence="2" id="KW-0812">Transmembrane</keyword>
<dbReference type="PROSITE" id="PS50234">
    <property type="entry name" value="VWFA"/>
    <property type="match status" value="1"/>
</dbReference>
<keyword evidence="2" id="KW-1133">Transmembrane helix</keyword>
<dbReference type="InterPro" id="IPR036465">
    <property type="entry name" value="vWFA_dom_sf"/>
</dbReference>
<keyword evidence="2" id="KW-0472">Membrane</keyword>
<feature type="compositionally biased region" description="Polar residues" evidence="1">
    <location>
        <begin position="1259"/>
        <end position="1272"/>
    </location>
</feature>